<keyword evidence="2" id="KW-1185">Reference proteome</keyword>
<dbReference type="EMBL" id="JANAVB010019199">
    <property type="protein sequence ID" value="KAJ6828576.1"/>
    <property type="molecule type" value="Genomic_DNA"/>
</dbReference>
<protein>
    <submittedName>
        <fullName evidence="1">Uncharacterized protein</fullName>
    </submittedName>
</protein>
<proteinExistence type="predicted"/>
<dbReference type="AlphaFoldDB" id="A0AAX6GII2"/>
<evidence type="ECO:0000313" key="2">
    <source>
        <dbReference type="Proteomes" id="UP001140949"/>
    </source>
</evidence>
<reference evidence="1" key="2">
    <citation type="submission" date="2023-04" db="EMBL/GenBank/DDBJ databases">
        <authorList>
            <person name="Bruccoleri R.E."/>
            <person name="Oakeley E.J."/>
            <person name="Faust A.-M."/>
            <person name="Dessus-Babus S."/>
            <person name="Altorfer M."/>
            <person name="Burckhardt D."/>
            <person name="Oertli M."/>
            <person name="Naumann U."/>
            <person name="Petersen F."/>
            <person name="Wong J."/>
        </authorList>
    </citation>
    <scope>NUCLEOTIDE SEQUENCE</scope>
    <source>
        <strain evidence="1">GSM-AAB239-AS_SAM_17_03QT</strain>
        <tissue evidence="1">Leaf</tissue>
    </source>
</reference>
<accession>A0AAX6GII2</accession>
<reference evidence="1" key="1">
    <citation type="journal article" date="2023" name="GigaByte">
        <title>Genome assembly of the bearded iris, Iris pallida Lam.</title>
        <authorList>
            <person name="Bruccoleri R.E."/>
            <person name="Oakeley E.J."/>
            <person name="Faust A.M.E."/>
            <person name="Altorfer M."/>
            <person name="Dessus-Babus S."/>
            <person name="Burckhardt D."/>
            <person name="Oertli M."/>
            <person name="Naumann U."/>
            <person name="Petersen F."/>
            <person name="Wong J."/>
        </authorList>
    </citation>
    <scope>NUCLEOTIDE SEQUENCE</scope>
    <source>
        <strain evidence="1">GSM-AAB239-AS_SAM_17_03QT</strain>
    </source>
</reference>
<gene>
    <name evidence="1" type="ORF">M6B38_362480</name>
</gene>
<sequence length="34" mass="4029">MVAVGAWRATEGLWGGSARRRRPRLAWVRFRFRV</sequence>
<comment type="caution">
    <text evidence="1">The sequence shown here is derived from an EMBL/GenBank/DDBJ whole genome shotgun (WGS) entry which is preliminary data.</text>
</comment>
<dbReference type="Proteomes" id="UP001140949">
    <property type="component" value="Unassembled WGS sequence"/>
</dbReference>
<evidence type="ECO:0000313" key="1">
    <source>
        <dbReference type="EMBL" id="KAJ6828576.1"/>
    </source>
</evidence>
<organism evidence="1 2">
    <name type="scientific">Iris pallida</name>
    <name type="common">Sweet iris</name>
    <dbReference type="NCBI Taxonomy" id="29817"/>
    <lineage>
        <taxon>Eukaryota</taxon>
        <taxon>Viridiplantae</taxon>
        <taxon>Streptophyta</taxon>
        <taxon>Embryophyta</taxon>
        <taxon>Tracheophyta</taxon>
        <taxon>Spermatophyta</taxon>
        <taxon>Magnoliopsida</taxon>
        <taxon>Liliopsida</taxon>
        <taxon>Asparagales</taxon>
        <taxon>Iridaceae</taxon>
        <taxon>Iridoideae</taxon>
        <taxon>Irideae</taxon>
        <taxon>Iris</taxon>
    </lineage>
</organism>
<name>A0AAX6GII2_IRIPA</name>